<dbReference type="InterPro" id="IPR012547">
    <property type="entry name" value="PDDEXK_9"/>
</dbReference>
<dbReference type="PANTHER" id="PTHR34825:SF1">
    <property type="entry name" value="AAA-ATPASE-LIKE DOMAIN-CONTAINING PROTEIN"/>
    <property type="match status" value="1"/>
</dbReference>
<dbReference type="EMBL" id="MTEJ01000154">
    <property type="protein sequence ID" value="OQX09094.1"/>
    <property type="molecule type" value="Genomic_DNA"/>
</dbReference>
<feature type="domain" description="AAA-ATPase-like" evidence="1">
    <location>
        <begin position="5"/>
        <end position="204"/>
    </location>
</feature>
<comment type="caution">
    <text evidence="2">The sequence shown here is derived from an EMBL/GenBank/DDBJ whole genome shotgun (WGS) entry which is preliminary data.</text>
</comment>
<organism evidence="2 3">
    <name type="scientific">Thiothrix lacustris</name>
    <dbReference type="NCBI Taxonomy" id="525917"/>
    <lineage>
        <taxon>Bacteria</taxon>
        <taxon>Pseudomonadati</taxon>
        <taxon>Pseudomonadota</taxon>
        <taxon>Gammaproteobacteria</taxon>
        <taxon>Thiotrichales</taxon>
        <taxon>Thiotrichaceae</taxon>
        <taxon>Thiothrix</taxon>
    </lineage>
</organism>
<reference evidence="2 3" key="1">
    <citation type="submission" date="2017-01" db="EMBL/GenBank/DDBJ databases">
        <title>Novel large sulfur bacteria in the metagenomes of groundwater-fed chemosynthetic microbial mats in the Lake Huron basin.</title>
        <authorList>
            <person name="Sharrar A.M."/>
            <person name="Flood B.E."/>
            <person name="Bailey J.V."/>
            <person name="Jones D.S."/>
            <person name="Biddanda B."/>
            <person name="Ruberg S.A."/>
            <person name="Marcus D.N."/>
            <person name="Dick G.J."/>
        </authorList>
    </citation>
    <scope>NUCLEOTIDE SEQUENCE [LARGE SCALE GENOMIC DNA]</scope>
    <source>
        <strain evidence="2">A8</strain>
    </source>
</reference>
<gene>
    <name evidence="2" type="ORF">BWK73_23675</name>
</gene>
<dbReference type="PANTHER" id="PTHR34825">
    <property type="entry name" value="CONSERVED PROTEIN, WITH A WEAK D-GALACTARATE DEHYDRATASE/ALTRONATE HYDROLASE DOMAIN"/>
    <property type="match status" value="1"/>
</dbReference>
<evidence type="ECO:0000313" key="3">
    <source>
        <dbReference type="Proteomes" id="UP000192491"/>
    </source>
</evidence>
<evidence type="ECO:0000313" key="2">
    <source>
        <dbReference type="EMBL" id="OQX09094.1"/>
    </source>
</evidence>
<dbReference type="Pfam" id="PF09820">
    <property type="entry name" value="AAA-ATPase_like"/>
    <property type="match status" value="1"/>
</dbReference>
<dbReference type="InterPro" id="IPR027417">
    <property type="entry name" value="P-loop_NTPase"/>
</dbReference>
<proteinExistence type="predicted"/>
<accession>A0A1Y1QMU1</accession>
<dbReference type="Pfam" id="PF08011">
    <property type="entry name" value="PDDEXK_9"/>
    <property type="match status" value="1"/>
</dbReference>
<protein>
    <recommendedName>
        <fullName evidence="1">AAA-ATPase-like domain-containing protein</fullName>
    </recommendedName>
</protein>
<name>A0A1Y1QMU1_9GAMM</name>
<dbReference type="Proteomes" id="UP000192491">
    <property type="component" value="Unassembled WGS sequence"/>
</dbReference>
<dbReference type="InterPro" id="IPR018631">
    <property type="entry name" value="AAA-ATPase-like_dom"/>
</dbReference>
<sequence>MKKLPIGISTLQKIRDDHCIYVDKTPHVQQLVESGTYYFLSRPRRFGKSLLVDTLHQLFAGNEALFRDLHIHPHWDWSVSYPVININLASGDFSSRAGLERHLQHILRVNQEQLGIQCLDQDDMTSCFSDLIRHAKAKYGRNVVVLVDEYDKPILDSIEKSASALATEMRDTLRSFYSVIKGQDANIRFVLLTGVSKFSKVSLFSGLNNLNDITIDERYSALCGYTQTELEHSFAERLQGVDLTLMKRWYNGYGWLGERVYNPFDVLLFLDKGKKYLPHWFETGTPTFLVNVLKRRRFHLPDLEAVRMDYKKLGDFDVDRINIETLLFQTGYLTIKQELDNGAGRAPDYLLTYPNHEVRYSLMSYFLDHYLTDTSHTLGTVSETLYQHDLPAFEQHIRSLFANIAYENYNNNPIAQYEGYYAAVIYAFLCALGMETRVEVSNNRGRIDMAIRFPLRDGQKQVYVIEFKMVKGTVGDGSAMQQIKDKDYAAPYRDGQHQITLLGMEFSAEARNLVGFEWELEQA</sequence>
<dbReference type="AlphaFoldDB" id="A0A1Y1QMU1"/>
<evidence type="ECO:0000259" key="1">
    <source>
        <dbReference type="Pfam" id="PF09820"/>
    </source>
</evidence>
<dbReference type="SUPFAM" id="SSF52540">
    <property type="entry name" value="P-loop containing nucleoside triphosphate hydrolases"/>
    <property type="match status" value="1"/>
</dbReference>